<feature type="compositionally biased region" description="Acidic residues" evidence="6">
    <location>
        <begin position="169"/>
        <end position="182"/>
    </location>
</feature>
<dbReference type="GO" id="GO:0004252">
    <property type="term" value="F:serine-type endopeptidase activity"/>
    <property type="evidence" value="ECO:0007669"/>
    <property type="project" value="InterPro"/>
</dbReference>
<evidence type="ECO:0000259" key="7">
    <source>
        <dbReference type="Pfam" id="PF00082"/>
    </source>
</evidence>
<evidence type="ECO:0000313" key="9">
    <source>
        <dbReference type="Proteomes" id="UP000827284"/>
    </source>
</evidence>
<reference evidence="8" key="2">
    <citation type="journal article" date="2022" name="Microbiol. Resour. Announc.">
        <title>Whole-Genome Sequence of Entomortierella parvispora E1425, a Mucoromycotan Fungus Associated with Burkholderiaceae-Related Endosymbiotic Bacteria.</title>
        <authorList>
            <person name="Herlambang A."/>
            <person name="Guo Y."/>
            <person name="Takashima Y."/>
            <person name="Narisawa K."/>
            <person name="Ohta H."/>
            <person name="Nishizawa T."/>
        </authorList>
    </citation>
    <scope>NUCLEOTIDE SEQUENCE</scope>
    <source>
        <strain evidence="8">E1425</strain>
    </source>
</reference>
<dbReference type="Pfam" id="PF00082">
    <property type="entry name" value="Peptidase_S8"/>
    <property type="match status" value="1"/>
</dbReference>
<dbReference type="PANTHER" id="PTHR43806">
    <property type="entry name" value="PEPTIDASE S8"/>
    <property type="match status" value="1"/>
</dbReference>
<keyword evidence="3" id="KW-0378">Hydrolase</keyword>
<dbReference type="SUPFAM" id="SSF52743">
    <property type="entry name" value="Subtilisin-like"/>
    <property type="match status" value="1"/>
</dbReference>
<evidence type="ECO:0000256" key="6">
    <source>
        <dbReference type="SAM" id="MobiDB-lite"/>
    </source>
</evidence>
<keyword evidence="4" id="KW-0720">Serine protease</keyword>
<dbReference type="Gene3D" id="3.40.50.200">
    <property type="entry name" value="Peptidase S8/S53 domain"/>
    <property type="match status" value="1"/>
</dbReference>
<dbReference type="AlphaFoldDB" id="A0A9P3HIT8"/>
<dbReference type="InterPro" id="IPR023828">
    <property type="entry name" value="Peptidase_S8_Ser-AS"/>
</dbReference>
<dbReference type="GO" id="GO:0005615">
    <property type="term" value="C:extracellular space"/>
    <property type="evidence" value="ECO:0007669"/>
    <property type="project" value="TreeGrafter"/>
</dbReference>
<evidence type="ECO:0000256" key="5">
    <source>
        <dbReference type="PROSITE-ProRule" id="PRU01240"/>
    </source>
</evidence>
<sequence>MSLGGQYSRPVNDAVRVAVTHHGLPFFVAAGNTGDDACQYSPAGVDEAFTVGGSGRDDRAGWYSCMGSCVDIFAPGSGIASDWIHHTDAAHILDGTSMATPHVTGVAALFLGAGSNYSNPLDLYADLVRHSTQSIITGLKPNDHKTTRNLLYNKLEDVVEPYMIKPQDLPDDHDGEEEEIANETEKPKKKKNDEGRRHHHHHRD</sequence>
<dbReference type="PANTHER" id="PTHR43806:SF11">
    <property type="entry name" value="CEREVISIN-RELATED"/>
    <property type="match status" value="1"/>
</dbReference>
<comment type="caution">
    <text evidence="8">The sequence shown here is derived from an EMBL/GenBank/DDBJ whole genome shotgun (WGS) entry which is preliminary data.</text>
</comment>
<evidence type="ECO:0000313" key="8">
    <source>
        <dbReference type="EMBL" id="GJJ77323.1"/>
    </source>
</evidence>
<feature type="region of interest" description="Disordered" evidence="6">
    <location>
        <begin position="165"/>
        <end position="204"/>
    </location>
</feature>
<dbReference type="PROSITE" id="PS51892">
    <property type="entry name" value="SUBTILASE"/>
    <property type="match status" value="1"/>
</dbReference>
<proteinExistence type="inferred from homology"/>
<name>A0A9P3HIT8_9FUNG</name>
<comment type="caution">
    <text evidence="5">Lacks conserved residue(s) required for the propagation of feature annotation.</text>
</comment>
<feature type="domain" description="Peptidase S8/S53" evidence="7">
    <location>
        <begin position="1"/>
        <end position="119"/>
    </location>
</feature>
<evidence type="ECO:0000256" key="1">
    <source>
        <dbReference type="ARBA" id="ARBA00011073"/>
    </source>
</evidence>
<evidence type="ECO:0000256" key="4">
    <source>
        <dbReference type="ARBA" id="ARBA00022825"/>
    </source>
</evidence>
<evidence type="ECO:0000256" key="2">
    <source>
        <dbReference type="ARBA" id="ARBA00022670"/>
    </source>
</evidence>
<gene>
    <name evidence="8" type="ORF">EMPS_09682</name>
</gene>
<dbReference type="InterPro" id="IPR036852">
    <property type="entry name" value="Peptidase_S8/S53_dom_sf"/>
</dbReference>
<feature type="compositionally biased region" description="Basic and acidic residues" evidence="6">
    <location>
        <begin position="183"/>
        <end position="196"/>
    </location>
</feature>
<keyword evidence="9" id="KW-1185">Reference proteome</keyword>
<protein>
    <recommendedName>
        <fullName evidence="7">Peptidase S8/S53 domain-containing protein</fullName>
    </recommendedName>
</protein>
<dbReference type="InterPro" id="IPR050131">
    <property type="entry name" value="Peptidase_S8_subtilisin-like"/>
</dbReference>
<comment type="similarity">
    <text evidence="1 5">Belongs to the peptidase S8 family.</text>
</comment>
<reference evidence="8" key="1">
    <citation type="submission" date="2021-11" db="EMBL/GenBank/DDBJ databases">
        <authorList>
            <person name="Herlambang A."/>
            <person name="Guo Y."/>
            <person name="Takashima Y."/>
            <person name="Nishizawa T."/>
        </authorList>
    </citation>
    <scope>NUCLEOTIDE SEQUENCE</scope>
    <source>
        <strain evidence="8">E1425</strain>
    </source>
</reference>
<keyword evidence="2" id="KW-0645">Protease</keyword>
<organism evidence="8 9">
    <name type="scientific">Entomortierella parvispora</name>
    <dbReference type="NCBI Taxonomy" id="205924"/>
    <lineage>
        <taxon>Eukaryota</taxon>
        <taxon>Fungi</taxon>
        <taxon>Fungi incertae sedis</taxon>
        <taxon>Mucoromycota</taxon>
        <taxon>Mortierellomycotina</taxon>
        <taxon>Mortierellomycetes</taxon>
        <taxon>Mortierellales</taxon>
        <taxon>Mortierellaceae</taxon>
        <taxon>Entomortierella</taxon>
    </lineage>
</organism>
<dbReference type="OrthoDB" id="206201at2759"/>
<dbReference type="PROSITE" id="PS00138">
    <property type="entry name" value="SUBTILASE_SER"/>
    <property type="match status" value="1"/>
</dbReference>
<dbReference type="Proteomes" id="UP000827284">
    <property type="component" value="Unassembled WGS sequence"/>
</dbReference>
<evidence type="ECO:0000256" key="3">
    <source>
        <dbReference type="ARBA" id="ARBA00022801"/>
    </source>
</evidence>
<dbReference type="EMBL" id="BQFW01000013">
    <property type="protein sequence ID" value="GJJ77323.1"/>
    <property type="molecule type" value="Genomic_DNA"/>
</dbReference>
<dbReference type="GO" id="GO:0006508">
    <property type="term" value="P:proteolysis"/>
    <property type="evidence" value="ECO:0007669"/>
    <property type="project" value="UniProtKB-KW"/>
</dbReference>
<dbReference type="InterPro" id="IPR000209">
    <property type="entry name" value="Peptidase_S8/S53_dom"/>
</dbReference>
<accession>A0A9P3HIT8</accession>